<dbReference type="Pfam" id="PF03466">
    <property type="entry name" value="LysR_substrate"/>
    <property type="match status" value="1"/>
</dbReference>
<dbReference type="AlphaFoldDB" id="A0A1S7SAK2"/>
<keyword evidence="4" id="KW-0804">Transcription</keyword>
<evidence type="ECO:0000256" key="4">
    <source>
        <dbReference type="ARBA" id="ARBA00023163"/>
    </source>
</evidence>
<dbReference type="InterPro" id="IPR036388">
    <property type="entry name" value="WH-like_DNA-bd_sf"/>
</dbReference>
<keyword evidence="3" id="KW-0238">DNA-binding</keyword>
<protein>
    <submittedName>
        <fullName evidence="6">Transcriptional regulator, LysR family</fullName>
    </submittedName>
</protein>
<evidence type="ECO:0000313" key="7">
    <source>
        <dbReference type="Proteomes" id="UP000191897"/>
    </source>
</evidence>
<gene>
    <name evidence="6" type="ORF">AGR4C_pa40027</name>
</gene>
<proteinExistence type="inferred from homology"/>
<dbReference type="Proteomes" id="UP000191897">
    <property type="component" value="Unassembled WGS sequence"/>
</dbReference>
<dbReference type="SUPFAM" id="SSF46785">
    <property type="entry name" value="Winged helix' DNA-binding domain"/>
    <property type="match status" value="1"/>
</dbReference>
<evidence type="ECO:0000256" key="3">
    <source>
        <dbReference type="ARBA" id="ARBA00023125"/>
    </source>
</evidence>
<dbReference type="Gene3D" id="3.40.190.290">
    <property type="match status" value="1"/>
</dbReference>
<dbReference type="RefSeq" id="WP_080867512.1">
    <property type="nucleotide sequence ID" value="NZ_LT009732.1"/>
</dbReference>
<evidence type="ECO:0000313" key="6">
    <source>
        <dbReference type="EMBL" id="CUX65217.1"/>
    </source>
</evidence>
<dbReference type="InterPro" id="IPR000847">
    <property type="entry name" value="LysR_HTH_N"/>
</dbReference>
<organism evidence="6 7">
    <name type="scientific">Agrobacterium tumefaciens str. Kerr 14</name>
    <dbReference type="NCBI Taxonomy" id="1183424"/>
    <lineage>
        <taxon>Bacteria</taxon>
        <taxon>Pseudomonadati</taxon>
        <taxon>Pseudomonadota</taxon>
        <taxon>Alphaproteobacteria</taxon>
        <taxon>Hyphomicrobiales</taxon>
        <taxon>Rhizobiaceae</taxon>
        <taxon>Rhizobium/Agrobacterium group</taxon>
        <taxon>Agrobacterium</taxon>
        <taxon>Agrobacterium tumefaciens complex</taxon>
    </lineage>
</organism>
<reference evidence="6 7" key="1">
    <citation type="submission" date="2016-01" db="EMBL/GenBank/DDBJ databases">
        <authorList>
            <person name="Oliw E.H."/>
        </authorList>
    </citation>
    <scope>NUCLEOTIDE SEQUENCE [LARGE SCALE GENOMIC DNA]</scope>
    <source>
        <strain evidence="6 7">Kerr 14</strain>
    </source>
</reference>
<dbReference type="PANTHER" id="PTHR30126">
    <property type="entry name" value="HTH-TYPE TRANSCRIPTIONAL REGULATOR"/>
    <property type="match status" value="1"/>
</dbReference>
<dbReference type="PANTHER" id="PTHR30126:SF91">
    <property type="entry name" value="LYSR FAMILY TRANSCRIPTIONAL REGULATOR"/>
    <property type="match status" value="1"/>
</dbReference>
<comment type="similarity">
    <text evidence="1">Belongs to the LysR transcriptional regulatory family.</text>
</comment>
<accession>A0A1S7SAK2</accession>
<dbReference type="EMBL" id="FBWC01000035">
    <property type="protein sequence ID" value="CUX65217.1"/>
    <property type="molecule type" value="Genomic_DNA"/>
</dbReference>
<keyword evidence="2" id="KW-0805">Transcription regulation</keyword>
<evidence type="ECO:0000256" key="1">
    <source>
        <dbReference type="ARBA" id="ARBA00009437"/>
    </source>
</evidence>
<name>A0A1S7SAK2_AGRTU</name>
<dbReference type="Gene3D" id="1.10.10.10">
    <property type="entry name" value="Winged helix-like DNA-binding domain superfamily/Winged helix DNA-binding domain"/>
    <property type="match status" value="1"/>
</dbReference>
<dbReference type="InterPro" id="IPR005119">
    <property type="entry name" value="LysR_subst-bd"/>
</dbReference>
<evidence type="ECO:0000256" key="2">
    <source>
        <dbReference type="ARBA" id="ARBA00023015"/>
    </source>
</evidence>
<dbReference type="SUPFAM" id="SSF53850">
    <property type="entry name" value="Periplasmic binding protein-like II"/>
    <property type="match status" value="1"/>
</dbReference>
<dbReference type="Pfam" id="PF00126">
    <property type="entry name" value="HTH_1"/>
    <property type="match status" value="1"/>
</dbReference>
<dbReference type="GO" id="GO:0003700">
    <property type="term" value="F:DNA-binding transcription factor activity"/>
    <property type="evidence" value="ECO:0007669"/>
    <property type="project" value="InterPro"/>
</dbReference>
<feature type="domain" description="HTH lysR-type" evidence="5">
    <location>
        <begin position="7"/>
        <end position="64"/>
    </location>
</feature>
<sequence>MILIASLSLDHLRVLVAIADTGSFSAAGRKLRRVQSAISQTVAALEATQGVTLFDRSGHRPLLTETGRVLVQQARIVLASAARFEAVAAGSRQGMEPELALAIDPLVPTAPLIESLRALHQTHPQLQINFSTEGLGGALRRLRSGDVSLALCLLLPDVPLDVVATPLIRIDLVPVAAASHPLAALGRPLSRDDLQSHIQLVLSDPGDRHGASYGITGSAPWRFVDLARRMDFLLEGFGWCRMPAHLVNDHLEAGRLVKLALDESSGGTADPLTIYAAHLADRVPGPIGRWLLANLTTRLSG</sequence>
<dbReference type="PROSITE" id="PS50931">
    <property type="entry name" value="HTH_LYSR"/>
    <property type="match status" value="1"/>
</dbReference>
<evidence type="ECO:0000259" key="5">
    <source>
        <dbReference type="PROSITE" id="PS50931"/>
    </source>
</evidence>
<dbReference type="InterPro" id="IPR036390">
    <property type="entry name" value="WH_DNA-bd_sf"/>
</dbReference>
<dbReference type="GO" id="GO:0000976">
    <property type="term" value="F:transcription cis-regulatory region binding"/>
    <property type="evidence" value="ECO:0007669"/>
    <property type="project" value="TreeGrafter"/>
</dbReference>